<organism evidence="1 2">
    <name type="scientific">Aeromicrobium phragmitis</name>
    <dbReference type="NCBI Taxonomy" id="2478914"/>
    <lineage>
        <taxon>Bacteria</taxon>
        <taxon>Bacillati</taxon>
        <taxon>Actinomycetota</taxon>
        <taxon>Actinomycetes</taxon>
        <taxon>Propionibacteriales</taxon>
        <taxon>Nocardioidaceae</taxon>
        <taxon>Aeromicrobium</taxon>
    </lineage>
</organism>
<proteinExistence type="predicted"/>
<dbReference type="OrthoDB" id="2426596at2"/>
<protein>
    <submittedName>
        <fullName evidence="1">Uncharacterized protein</fullName>
    </submittedName>
</protein>
<evidence type="ECO:0000313" key="1">
    <source>
        <dbReference type="EMBL" id="RLV54861.1"/>
    </source>
</evidence>
<accession>A0A3L8PI11</accession>
<gene>
    <name evidence="1" type="ORF">D9V41_13635</name>
</gene>
<dbReference type="Proteomes" id="UP000282515">
    <property type="component" value="Unassembled WGS sequence"/>
</dbReference>
<dbReference type="EMBL" id="RDBF01000012">
    <property type="protein sequence ID" value="RLV54861.1"/>
    <property type="molecule type" value="Genomic_DNA"/>
</dbReference>
<dbReference type="RefSeq" id="WP_121795137.1">
    <property type="nucleotide sequence ID" value="NZ_RDBF01000012.1"/>
</dbReference>
<evidence type="ECO:0000313" key="2">
    <source>
        <dbReference type="Proteomes" id="UP000282515"/>
    </source>
</evidence>
<reference evidence="1 2" key="1">
    <citation type="submission" date="2018-10" db="EMBL/GenBank/DDBJ databases">
        <title>Aeromicrobium sp. 9W16Y-2 whole genome shotgun sequence.</title>
        <authorList>
            <person name="Li F."/>
        </authorList>
    </citation>
    <scope>NUCLEOTIDE SEQUENCE [LARGE SCALE GENOMIC DNA]</scope>
    <source>
        <strain evidence="1 2">9W16Y-2</strain>
    </source>
</reference>
<keyword evidence="2" id="KW-1185">Reference proteome</keyword>
<sequence length="122" mass="13351">MSLLFLDDGSPASDSSTDLFFALWDGSGHPQFDSPPVLDLVIRSYRIARGTLDDWMTWASRVGSTEPALCWPSDHRWFLASDVDPHWAGVGAAEPDIRALASDSVLHVEAADPTREYPSYGG</sequence>
<dbReference type="AlphaFoldDB" id="A0A3L8PI11"/>
<name>A0A3L8PI11_9ACTN</name>
<comment type="caution">
    <text evidence="1">The sequence shown here is derived from an EMBL/GenBank/DDBJ whole genome shotgun (WGS) entry which is preliminary data.</text>
</comment>